<protein>
    <submittedName>
        <fullName evidence="2">Importin beta-like SAD2</fullName>
    </submittedName>
</protein>
<evidence type="ECO:0000256" key="1">
    <source>
        <dbReference type="SAM" id="Phobius"/>
    </source>
</evidence>
<proteinExistence type="predicted"/>
<accession>A0AAX6H701</accession>
<organism evidence="2 3">
    <name type="scientific">Iris pallida</name>
    <name type="common">Sweet iris</name>
    <dbReference type="NCBI Taxonomy" id="29817"/>
    <lineage>
        <taxon>Eukaryota</taxon>
        <taxon>Viridiplantae</taxon>
        <taxon>Streptophyta</taxon>
        <taxon>Embryophyta</taxon>
        <taxon>Tracheophyta</taxon>
        <taxon>Spermatophyta</taxon>
        <taxon>Magnoliopsida</taxon>
        <taxon>Liliopsida</taxon>
        <taxon>Asparagales</taxon>
        <taxon>Iridaceae</taxon>
        <taxon>Iridoideae</taxon>
        <taxon>Irideae</taxon>
        <taxon>Iris</taxon>
    </lineage>
</organism>
<feature type="transmembrane region" description="Helical" evidence="1">
    <location>
        <begin position="21"/>
        <end position="39"/>
    </location>
</feature>
<comment type="caution">
    <text evidence="2">The sequence shown here is derived from an EMBL/GenBank/DDBJ whole genome shotgun (WGS) entry which is preliminary data.</text>
</comment>
<reference evidence="2" key="2">
    <citation type="submission" date="2023-04" db="EMBL/GenBank/DDBJ databases">
        <authorList>
            <person name="Bruccoleri R.E."/>
            <person name="Oakeley E.J."/>
            <person name="Faust A.-M."/>
            <person name="Dessus-Babus S."/>
            <person name="Altorfer M."/>
            <person name="Burckhardt D."/>
            <person name="Oertli M."/>
            <person name="Naumann U."/>
            <person name="Petersen F."/>
            <person name="Wong J."/>
        </authorList>
    </citation>
    <scope>NUCLEOTIDE SEQUENCE</scope>
    <source>
        <strain evidence="2">GSM-AAB239-AS_SAM_17_03QT</strain>
        <tissue evidence="2">Leaf</tissue>
    </source>
</reference>
<keyword evidence="1" id="KW-0472">Membrane</keyword>
<dbReference type="Proteomes" id="UP001140949">
    <property type="component" value="Unassembled WGS sequence"/>
</dbReference>
<reference evidence="2" key="1">
    <citation type="journal article" date="2023" name="GigaByte">
        <title>Genome assembly of the bearded iris, Iris pallida Lam.</title>
        <authorList>
            <person name="Bruccoleri R.E."/>
            <person name="Oakeley E.J."/>
            <person name="Faust A.M.E."/>
            <person name="Altorfer M."/>
            <person name="Dessus-Babus S."/>
            <person name="Burckhardt D."/>
            <person name="Oertli M."/>
            <person name="Naumann U."/>
            <person name="Petersen F."/>
            <person name="Wong J."/>
        </authorList>
    </citation>
    <scope>NUCLEOTIDE SEQUENCE</scope>
    <source>
        <strain evidence="2">GSM-AAB239-AS_SAM_17_03QT</strain>
    </source>
</reference>
<dbReference type="AlphaFoldDB" id="A0AAX6H701"/>
<keyword evidence="1" id="KW-0812">Transmembrane</keyword>
<gene>
    <name evidence="2" type="ORF">M6B38_328075</name>
</gene>
<evidence type="ECO:0000313" key="3">
    <source>
        <dbReference type="Proteomes" id="UP001140949"/>
    </source>
</evidence>
<dbReference type="EMBL" id="JANAVB010012198">
    <property type="protein sequence ID" value="KAJ6836341.1"/>
    <property type="molecule type" value="Genomic_DNA"/>
</dbReference>
<name>A0AAX6H701_IRIPA</name>
<evidence type="ECO:0000313" key="2">
    <source>
        <dbReference type="EMBL" id="KAJ6836341.1"/>
    </source>
</evidence>
<keyword evidence="3" id="KW-1185">Reference proteome</keyword>
<sequence length="72" mass="8398">MKVMHAVNREMLWIWRDVLRYGLLFFVSFCSVSGLCFMVTSDGCFWFGCLSGIETIDVGCVLYDWITLWSNK</sequence>
<keyword evidence="1" id="KW-1133">Transmembrane helix</keyword>